<organism evidence="1 2">
    <name type="scientific">Emticicia agri</name>
    <dbReference type="NCBI Taxonomy" id="2492393"/>
    <lineage>
        <taxon>Bacteria</taxon>
        <taxon>Pseudomonadati</taxon>
        <taxon>Bacteroidota</taxon>
        <taxon>Cytophagia</taxon>
        <taxon>Cytophagales</taxon>
        <taxon>Leadbetterellaceae</taxon>
        <taxon>Emticicia</taxon>
    </lineage>
</organism>
<reference evidence="1 2" key="1">
    <citation type="submission" date="2019-02" db="EMBL/GenBank/DDBJ databases">
        <title>Bacterial novel species Emticicia sp. 17J42-9 isolated from soil.</title>
        <authorList>
            <person name="Jung H.-Y."/>
        </authorList>
    </citation>
    <scope>NUCLEOTIDE SEQUENCE [LARGE SCALE GENOMIC DNA]</scope>
    <source>
        <strain evidence="1 2">17J42-9</strain>
    </source>
</reference>
<protein>
    <submittedName>
        <fullName evidence="1">DUF4259 domain-containing protein</fullName>
    </submittedName>
</protein>
<keyword evidence="2" id="KW-1185">Reference proteome</keyword>
<dbReference type="RefSeq" id="WP_130020867.1">
    <property type="nucleotide sequence ID" value="NZ_SEWF01000012.1"/>
</dbReference>
<evidence type="ECO:0000313" key="2">
    <source>
        <dbReference type="Proteomes" id="UP000293162"/>
    </source>
</evidence>
<dbReference type="InterPro" id="IPR025355">
    <property type="entry name" value="DUF4259"/>
</dbReference>
<dbReference type="Proteomes" id="UP000293162">
    <property type="component" value="Unassembled WGS sequence"/>
</dbReference>
<accession>A0A4Q5M0N8</accession>
<dbReference type="AlphaFoldDB" id="A0A4Q5M0N8"/>
<comment type="caution">
    <text evidence="1">The sequence shown here is derived from an EMBL/GenBank/DDBJ whole genome shotgun (WGS) entry which is preliminary data.</text>
</comment>
<sequence>MGAWGTGYFEDDCALDFVDELEREGNPKETINYALDIPIDVEYLGVEEGCAIIVSATYIDRQINGTIFTPIGRNDTYSVDTFADRHPEVDLSDLREKAIQALHSVLCENSELNELWSENEDDYPLWRQGLEELIGRLNR</sequence>
<evidence type="ECO:0000313" key="1">
    <source>
        <dbReference type="EMBL" id="RYU95728.1"/>
    </source>
</evidence>
<dbReference type="Pfam" id="PF14078">
    <property type="entry name" value="DUF4259"/>
    <property type="match status" value="1"/>
</dbReference>
<dbReference type="OrthoDB" id="191350at2"/>
<name>A0A4Q5M0N8_9BACT</name>
<gene>
    <name evidence="1" type="ORF">EWM59_10215</name>
</gene>
<proteinExistence type="predicted"/>
<dbReference type="EMBL" id="SEWF01000012">
    <property type="protein sequence ID" value="RYU95728.1"/>
    <property type="molecule type" value="Genomic_DNA"/>
</dbReference>